<keyword evidence="2" id="KW-1185">Reference proteome</keyword>
<dbReference type="RefSeq" id="WP_068975764.1">
    <property type="nucleotide sequence ID" value="NZ_CP031716.1"/>
</dbReference>
<organism evidence="1 2">
    <name type="scientific">Acinetobacter wuhouensis</name>
    <dbReference type="NCBI Taxonomy" id="1879050"/>
    <lineage>
        <taxon>Bacteria</taxon>
        <taxon>Pseudomonadati</taxon>
        <taxon>Pseudomonadota</taxon>
        <taxon>Gammaproteobacteria</taxon>
        <taxon>Moraxellales</taxon>
        <taxon>Moraxellaceae</taxon>
        <taxon>Acinetobacter</taxon>
    </lineage>
</organism>
<dbReference type="InterPro" id="IPR023854">
    <property type="entry name" value="PGA_deacetylase_PgaB"/>
</dbReference>
<dbReference type="Gene3D" id="3.20.20.80">
    <property type="entry name" value="Glycosidases"/>
    <property type="match status" value="1"/>
</dbReference>
<reference evidence="1 2" key="1">
    <citation type="submission" date="2019-02" db="EMBL/GenBank/DDBJ databases">
        <title>The Batch Genome Submission of Acinetobacter spp. strains.</title>
        <authorList>
            <person name="Qin J."/>
            <person name="Hu Y."/>
            <person name="Ye H."/>
            <person name="Wei L."/>
            <person name="Feng Y."/>
            <person name="Zong Z."/>
        </authorList>
    </citation>
    <scope>NUCLEOTIDE SEQUENCE [LARGE SCALE GENOMIC DNA]</scope>
    <source>
        <strain evidence="1 2">WCHAW060049</strain>
    </source>
</reference>
<dbReference type="PROSITE" id="PS51677">
    <property type="entry name" value="NODB"/>
    <property type="match status" value="1"/>
</dbReference>
<dbReference type="Pfam" id="PF14883">
    <property type="entry name" value="GHL13"/>
    <property type="match status" value="1"/>
</dbReference>
<dbReference type="Proteomes" id="UP000293863">
    <property type="component" value="Unassembled WGS sequence"/>
</dbReference>
<dbReference type="GO" id="GO:0016810">
    <property type="term" value="F:hydrolase activity, acting on carbon-nitrogen (but not peptide) bonds"/>
    <property type="evidence" value="ECO:0007669"/>
    <property type="project" value="InterPro"/>
</dbReference>
<dbReference type="InterPro" id="IPR011330">
    <property type="entry name" value="Glyco_hydro/deAcase_b/a-brl"/>
</dbReference>
<dbReference type="InterPro" id="IPR051398">
    <property type="entry name" value="Polysacch_Deacetylase"/>
</dbReference>
<dbReference type="KEGG" id="awu:BEN71_14335"/>
<evidence type="ECO:0000313" key="1">
    <source>
        <dbReference type="EMBL" id="RZG47745.1"/>
    </source>
</evidence>
<accession>A0A385C6B4</accession>
<gene>
    <name evidence="1" type="primary">pgaB</name>
    <name evidence="1" type="ORF">EXU28_05270</name>
</gene>
<dbReference type="OrthoDB" id="9814639at2"/>
<dbReference type="PANTHER" id="PTHR34216:SF7">
    <property type="entry name" value="POLY-BETA-1,6-N-ACETYL-D-GLUCOSAMINE N-DEACETYLASE"/>
    <property type="match status" value="1"/>
</dbReference>
<evidence type="ECO:0000313" key="2">
    <source>
        <dbReference type="Proteomes" id="UP000293863"/>
    </source>
</evidence>
<dbReference type="AlphaFoldDB" id="A0A385C6B4"/>
<dbReference type="GO" id="GO:0005975">
    <property type="term" value="P:carbohydrate metabolic process"/>
    <property type="evidence" value="ECO:0007669"/>
    <property type="project" value="InterPro"/>
</dbReference>
<proteinExistence type="predicted"/>
<dbReference type="CDD" id="cd10964">
    <property type="entry name" value="CE4_PgaB_5s"/>
    <property type="match status" value="1"/>
</dbReference>
<dbReference type="PANTHER" id="PTHR34216">
    <property type="match status" value="1"/>
</dbReference>
<dbReference type="SUPFAM" id="SSF88713">
    <property type="entry name" value="Glycoside hydrolase/deacetylase"/>
    <property type="match status" value="1"/>
</dbReference>
<dbReference type="Pfam" id="PF01522">
    <property type="entry name" value="Polysacc_deac_1"/>
    <property type="match status" value="1"/>
</dbReference>
<name>A0A385C6B4_9GAMM</name>
<dbReference type="NCBIfam" id="TIGR03938">
    <property type="entry name" value="deacetyl_PgaB"/>
    <property type="match status" value="1"/>
</dbReference>
<dbReference type="Gene3D" id="3.20.20.370">
    <property type="entry name" value="Glycoside hydrolase/deacetylase"/>
    <property type="match status" value="1"/>
</dbReference>
<protein>
    <submittedName>
        <fullName evidence="1">Poly-beta-1,6-N-acetyl-D-glucosamine N-deacetylase PgaB</fullName>
    </submittedName>
</protein>
<dbReference type="InterPro" id="IPR002509">
    <property type="entry name" value="NODB_dom"/>
</dbReference>
<dbReference type="STRING" id="1879050.GCA_001696605_02999"/>
<dbReference type="GO" id="GO:0043708">
    <property type="term" value="P:cell adhesion involved in biofilm formation"/>
    <property type="evidence" value="ECO:0007669"/>
    <property type="project" value="InterPro"/>
</dbReference>
<sequence>MLSRYFSPSAMMCITLLFSPFYNSAMAEVDPVTTDSTVVQELPKIDLNTLTIIGYHEITEKKDAVMPAYAVTPKQFELHLDWLQKNGYNFVNVDQIIKANEGKSKLPTKPVLLTVDDGYQSFYKYAYPILKQRKIPVVLAVVGSWLEPKANAMVQFGDDKLDRKKLLSWDELKTMQKSGIVEIGSHSYNLHRGVTGNPQGNSEPAAVTREYNPKTKTYEDDKDYADRIFNDLKKNNKVLSAHGLKAPRVMVWPYGRYNMEAVALAKKAGMPMTISLDDGPDHIEKSLGHMNRILVEGGMTTDSLAQEIQSRQMGFTDNNRPQKIMHVDLDYIYDPDEAQQEKNLGRLLDRIRDMHVTTVFLQAFADPDANGSADMVYFPNRYLPMRADLFNRVAWQIQSRTQVGRLYAWMPLLAWELPASNPASKDLVVTQQAKNSDHLNMGYHRLSPYSPEARKVIEGLYEDLAKSTTFDGILFHDDATLSDYEDASPDAIKAYEKIGLPADLDEIRNDDAKLQKWTDFKTKTIDNFAMDLAQKARYYQPFLLTARNLYAQVALSAYSENWYAQSLEQSIQKYDFTAIMAMPYMEQAPDADKFYKDLVKRVKQQPNGIKKTIFELQAVNWRNNQKIPTSEMTQTIASLYQQGVMHVGYYPDDPIEEHPNTAEMRKVFDSKPQRMVP</sequence>
<dbReference type="InterPro" id="IPR032772">
    <property type="entry name" value="PGA_deacetylase_PgaB_C"/>
</dbReference>
<dbReference type="EMBL" id="SGSQ01000006">
    <property type="protein sequence ID" value="RZG47745.1"/>
    <property type="molecule type" value="Genomic_DNA"/>
</dbReference>
<comment type="caution">
    <text evidence="1">The sequence shown here is derived from an EMBL/GenBank/DDBJ whole genome shotgun (WGS) entry which is preliminary data.</text>
</comment>